<dbReference type="Pfam" id="PF12838">
    <property type="entry name" value="Fer4_7"/>
    <property type="match status" value="1"/>
</dbReference>
<dbReference type="GO" id="GO:0046872">
    <property type="term" value="F:metal ion binding"/>
    <property type="evidence" value="ECO:0007669"/>
    <property type="project" value="UniProtKB-KW"/>
</dbReference>
<evidence type="ECO:0000259" key="4">
    <source>
        <dbReference type="PROSITE" id="PS51379"/>
    </source>
</evidence>
<dbReference type="STRING" id="246191.SAMN05660337_1315"/>
<name>A0A1G9EYP0_9BACT</name>
<gene>
    <name evidence="5" type="ORF">SAMN05660337_1315</name>
</gene>
<evidence type="ECO:0000313" key="6">
    <source>
        <dbReference type="Proteomes" id="UP000199053"/>
    </source>
</evidence>
<keyword evidence="1" id="KW-0479">Metal-binding</keyword>
<evidence type="ECO:0000256" key="2">
    <source>
        <dbReference type="ARBA" id="ARBA00023004"/>
    </source>
</evidence>
<dbReference type="AlphaFoldDB" id="A0A1G9EYP0"/>
<dbReference type="PROSITE" id="PS51379">
    <property type="entry name" value="4FE4S_FER_2"/>
    <property type="match status" value="2"/>
</dbReference>
<evidence type="ECO:0000256" key="3">
    <source>
        <dbReference type="ARBA" id="ARBA00023014"/>
    </source>
</evidence>
<evidence type="ECO:0000313" key="5">
    <source>
        <dbReference type="EMBL" id="SDK81158.1"/>
    </source>
</evidence>
<dbReference type="SUPFAM" id="SSF54862">
    <property type="entry name" value="4Fe-4S ferredoxins"/>
    <property type="match status" value="1"/>
</dbReference>
<dbReference type="Gene3D" id="3.30.70.20">
    <property type="match status" value="1"/>
</dbReference>
<dbReference type="RefSeq" id="WP_092159455.1">
    <property type="nucleotide sequence ID" value="NZ_FNGA01000002.1"/>
</dbReference>
<reference evidence="6" key="1">
    <citation type="submission" date="2016-10" db="EMBL/GenBank/DDBJ databases">
        <authorList>
            <person name="Varghese N."/>
            <person name="Submissions S."/>
        </authorList>
    </citation>
    <scope>NUCLEOTIDE SEQUENCE [LARGE SCALE GENOMIC DNA]</scope>
    <source>
        <strain evidence="6">DSM 16995</strain>
    </source>
</reference>
<dbReference type="Proteomes" id="UP000199053">
    <property type="component" value="Unassembled WGS sequence"/>
</dbReference>
<dbReference type="PANTHER" id="PTHR43193:SF2">
    <property type="entry name" value="POLYFERREDOXIN PROTEIN FWDF"/>
    <property type="match status" value="1"/>
</dbReference>
<keyword evidence="3" id="KW-0411">Iron-sulfur</keyword>
<dbReference type="GO" id="GO:0051536">
    <property type="term" value="F:iron-sulfur cluster binding"/>
    <property type="evidence" value="ECO:0007669"/>
    <property type="project" value="UniProtKB-KW"/>
</dbReference>
<evidence type="ECO:0000256" key="1">
    <source>
        <dbReference type="ARBA" id="ARBA00022723"/>
    </source>
</evidence>
<organism evidence="5 6">
    <name type="scientific">Maridesulfovibrio ferrireducens</name>
    <dbReference type="NCBI Taxonomy" id="246191"/>
    <lineage>
        <taxon>Bacteria</taxon>
        <taxon>Pseudomonadati</taxon>
        <taxon>Thermodesulfobacteriota</taxon>
        <taxon>Desulfovibrionia</taxon>
        <taxon>Desulfovibrionales</taxon>
        <taxon>Desulfovibrionaceae</taxon>
        <taxon>Maridesulfovibrio</taxon>
    </lineage>
</organism>
<proteinExistence type="predicted"/>
<dbReference type="PROSITE" id="PS00198">
    <property type="entry name" value="4FE4S_FER_1"/>
    <property type="match status" value="1"/>
</dbReference>
<sequence>MKANNKKHVISAERCKSCGLCVDACPKNTLAIGHTLNGQGYSVVEQVRPEDCVLCGLCRIVCPDVAIGVIVLD</sequence>
<dbReference type="InterPro" id="IPR017896">
    <property type="entry name" value="4Fe4S_Fe-S-bd"/>
</dbReference>
<dbReference type="EMBL" id="FNGA01000002">
    <property type="protein sequence ID" value="SDK81158.1"/>
    <property type="molecule type" value="Genomic_DNA"/>
</dbReference>
<dbReference type="OrthoDB" id="9804603at2"/>
<protein>
    <submittedName>
        <fullName evidence="5">2-oxoglutarate ferredoxin oxidoreductase subunit delta</fullName>
    </submittedName>
</protein>
<dbReference type="PANTHER" id="PTHR43193">
    <property type="match status" value="1"/>
</dbReference>
<keyword evidence="2" id="KW-0408">Iron</keyword>
<accession>A0A1G9EYP0</accession>
<dbReference type="InterPro" id="IPR052977">
    <property type="entry name" value="Polyferredoxin-like_ET"/>
</dbReference>
<dbReference type="InterPro" id="IPR017900">
    <property type="entry name" value="4Fe4S_Fe_S_CS"/>
</dbReference>
<feature type="domain" description="4Fe-4S ferredoxin-type" evidence="4">
    <location>
        <begin position="6"/>
        <end position="35"/>
    </location>
</feature>
<keyword evidence="6" id="KW-1185">Reference proteome</keyword>
<feature type="domain" description="4Fe-4S ferredoxin-type" evidence="4">
    <location>
        <begin position="43"/>
        <end position="72"/>
    </location>
</feature>